<name>A0A397VQL0_9GLOM</name>
<sequence length="116" mass="13571">MSSTRNNSFNEHSKKDANLSDNVFSKKNKQKPENIINWCLKNQINPIVQCILANFYYFGIWVEKDEHKAFMYYQKSAKMCNPKGLFHVGHCYQNGIGVVKDEYKAFIYYKKSAEIG</sequence>
<evidence type="ECO:0000256" key="1">
    <source>
        <dbReference type="SAM" id="MobiDB-lite"/>
    </source>
</evidence>
<dbReference type="PANTHER" id="PTHR43628:SF1">
    <property type="entry name" value="CHITIN SYNTHASE REGULATORY FACTOR 2-RELATED"/>
    <property type="match status" value="1"/>
</dbReference>
<keyword evidence="3" id="KW-1185">Reference proteome</keyword>
<proteinExistence type="predicted"/>
<feature type="compositionally biased region" description="Polar residues" evidence="1">
    <location>
        <begin position="1"/>
        <end position="10"/>
    </location>
</feature>
<gene>
    <name evidence="2" type="ORF">C2G38_2171662</name>
</gene>
<dbReference type="OrthoDB" id="2384430at2759"/>
<dbReference type="Gene3D" id="1.25.40.10">
    <property type="entry name" value="Tetratricopeptide repeat domain"/>
    <property type="match status" value="1"/>
</dbReference>
<dbReference type="PANTHER" id="PTHR43628">
    <property type="entry name" value="ACTIVATOR OF C KINASE PROTEIN 1-RELATED"/>
    <property type="match status" value="1"/>
</dbReference>
<dbReference type="AlphaFoldDB" id="A0A397VQL0"/>
<protein>
    <recommendedName>
        <fullName evidence="4">HCP-like protein</fullName>
    </recommendedName>
</protein>
<dbReference type="SMART" id="SM00671">
    <property type="entry name" value="SEL1"/>
    <property type="match status" value="2"/>
</dbReference>
<dbReference type="InterPro" id="IPR011990">
    <property type="entry name" value="TPR-like_helical_dom_sf"/>
</dbReference>
<evidence type="ECO:0000313" key="2">
    <source>
        <dbReference type="EMBL" id="RIB23299.1"/>
    </source>
</evidence>
<organism evidence="2 3">
    <name type="scientific">Gigaspora rosea</name>
    <dbReference type="NCBI Taxonomy" id="44941"/>
    <lineage>
        <taxon>Eukaryota</taxon>
        <taxon>Fungi</taxon>
        <taxon>Fungi incertae sedis</taxon>
        <taxon>Mucoromycota</taxon>
        <taxon>Glomeromycotina</taxon>
        <taxon>Glomeromycetes</taxon>
        <taxon>Diversisporales</taxon>
        <taxon>Gigasporaceae</taxon>
        <taxon>Gigaspora</taxon>
    </lineage>
</organism>
<dbReference type="Pfam" id="PF08238">
    <property type="entry name" value="Sel1"/>
    <property type="match status" value="2"/>
</dbReference>
<dbReference type="SUPFAM" id="SSF81901">
    <property type="entry name" value="HCP-like"/>
    <property type="match status" value="1"/>
</dbReference>
<dbReference type="InterPro" id="IPR052945">
    <property type="entry name" value="Mitotic_Regulator"/>
</dbReference>
<evidence type="ECO:0008006" key="4">
    <source>
        <dbReference type="Google" id="ProtNLM"/>
    </source>
</evidence>
<dbReference type="EMBL" id="QKWP01000268">
    <property type="protein sequence ID" value="RIB23299.1"/>
    <property type="molecule type" value="Genomic_DNA"/>
</dbReference>
<evidence type="ECO:0000313" key="3">
    <source>
        <dbReference type="Proteomes" id="UP000266673"/>
    </source>
</evidence>
<comment type="caution">
    <text evidence="2">The sequence shown here is derived from an EMBL/GenBank/DDBJ whole genome shotgun (WGS) entry which is preliminary data.</text>
</comment>
<dbReference type="InterPro" id="IPR006597">
    <property type="entry name" value="Sel1-like"/>
</dbReference>
<accession>A0A397VQL0</accession>
<feature type="region of interest" description="Disordered" evidence="1">
    <location>
        <begin position="1"/>
        <end position="23"/>
    </location>
</feature>
<reference evidence="2 3" key="1">
    <citation type="submission" date="2018-06" db="EMBL/GenBank/DDBJ databases">
        <title>Comparative genomics reveals the genomic features of Rhizophagus irregularis, R. cerebriforme, R. diaphanum and Gigaspora rosea, and their symbiotic lifestyle signature.</title>
        <authorList>
            <person name="Morin E."/>
            <person name="San Clemente H."/>
            <person name="Chen E.C.H."/>
            <person name="De La Providencia I."/>
            <person name="Hainaut M."/>
            <person name="Kuo A."/>
            <person name="Kohler A."/>
            <person name="Murat C."/>
            <person name="Tang N."/>
            <person name="Roy S."/>
            <person name="Loubradou J."/>
            <person name="Henrissat B."/>
            <person name="Grigoriev I.V."/>
            <person name="Corradi N."/>
            <person name="Roux C."/>
            <person name="Martin F.M."/>
        </authorList>
    </citation>
    <scope>NUCLEOTIDE SEQUENCE [LARGE SCALE GENOMIC DNA]</scope>
    <source>
        <strain evidence="2 3">DAOM 194757</strain>
    </source>
</reference>
<dbReference type="Proteomes" id="UP000266673">
    <property type="component" value="Unassembled WGS sequence"/>
</dbReference>